<proteinExistence type="predicted"/>
<dbReference type="AlphaFoldDB" id="A0A1F6SYG0"/>
<protein>
    <submittedName>
        <fullName evidence="1">Uncharacterized protein</fullName>
    </submittedName>
</protein>
<evidence type="ECO:0000313" key="1">
    <source>
        <dbReference type="EMBL" id="OGI37982.1"/>
    </source>
</evidence>
<gene>
    <name evidence="1" type="ORF">A2140_01560</name>
</gene>
<evidence type="ECO:0000313" key="2">
    <source>
        <dbReference type="Proteomes" id="UP000178379"/>
    </source>
</evidence>
<dbReference type="STRING" id="1817756.A2140_01560"/>
<name>A0A1F6SYG0_9PROT</name>
<reference evidence="1 2" key="1">
    <citation type="journal article" date="2016" name="Nat. Commun.">
        <title>Thousands of microbial genomes shed light on interconnected biogeochemical processes in an aquifer system.</title>
        <authorList>
            <person name="Anantharaman K."/>
            <person name="Brown C.T."/>
            <person name="Hug L.A."/>
            <person name="Sharon I."/>
            <person name="Castelle C.J."/>
            <person name="Probst A.J."/>
            <person name="Thomas B.C."/>
            <person name="Singh A."/>
            <person name="Wilkins M.J."/>
            <person name="Karaoz U."/>
            <person name="Brodie E.L."/>
            <person name="Williams K.H."/>
            <person name="Hubbard S.S."/>
            <person name="Banfield J.F."/>
        </authorList>
    </citation>
    <scope>NUCLEOTIDE SEQUENCE [LARGE SCALE GENOMIC DNA]</scope>
</reference>
<sequence>MPTFTPGSVDFSLDFLGGQARLDRRQAVERLQKTASGQTPNCFFDQSLHGGGGKQAFLARLFG</sequence>
<accession>A0A1F6SYG0</accession>
<dbReference type="Proteomes" id="UP000178379">
    <property type="component" value="Unassembled WGS sequence"/>
</dbReference>
<comment type="caution">
    <text evidence="1">The sequence shown here is derived from an EMBL/GenBank/DDBJ whole genome shotgun (WGS) entry which is preliminary data.</text>
</comment>
<dbReference type="EMBL" id="MFSQ01000133">
    <property type="protein sequence ID" value="OGI37982.1"/>
    <property type="molecule type" value="Genomic_DNA"/>
</dbReference>
<organism evidence="1 2">
    <name type="scientific">Candidatus Muproteobacteria bacterium RBG_16_62_13</name>
    <dbReference type="NCBI Taxonomy" id="1817756"/>
    <lineage>
        <taxon>Bacteria</taxon>
        <taxon>Pseudomonadati</taxon>
        <taxon>Pseudomonadota</taxon>
        <taxon>Candidatus Muproteobacteria</taxon>
    </lineage>
</organism>